<dbReference type="Proteomes" id="UP000008672">
    <property type="component" value="Unassembled WGS sequence"/>
</dbReference>
<name>H3B6G0_LATCH</name>
<sequence length="260" mass="29207">CSMLLIGKSFRVIRSLFQNGPLLLLLFLQLSSTCPKPCQCLDRNGTTVVHCSSRNLEEVPKDLPADTVALLLESNKITKIPSNIFKSLHWLQELDLSKNAIEAIDVGAFNGIAEGLMSLDLSNNHLRSVPREALAKLRAKIRLAHNPWHCDCALQEVLRELEVDPETVNEIGCQTSVQEEFTGKPLIQVLDAGINFCNIHHKTTDVAMFITMFGWFTMVITYVVCYVRHNQEDARMHLEYLKSLPSSQITKDFDAVSTVL</sequence>
<dbReference type="eggNOG" id="KOG4237">
    <property type="taxonomic scope" value="Eukaryota"/>
</dbReference>
<dbReference type="PANTHER" id="PTHR24369">
    <property type="entry name" value="ANTIGEN BSP, PUTATIVE-RELATED"/>
    <property type="match status" value="1"/>
</dbReference>
<proteinExistence type="inferred from homology"/>
<evidence type="ECO:0000256" key="1">
    <source>
        <dbReference type="ARBA" id="ARBA00004167"/>
    </source>
</evidence>
<evidence type="ECO:0000256" key="7">
    <source>
        <dbReference type="ARBA" id="ARBA00023136"/>
    </source>
</evidence>
<feature type="chain" id="PRO_5003579846" description="Leucine-rich repeat-containing protein 3" evidence="11">
    <location>
        <begin position="41"/>
        <end position="260"/>
    </location>
</feature>
<dbReference type="PROSITE" id="PS51450">
    <property type="entry name" value="LRR"/>
    <property type="match status" value="1"/>
</dbReference>
<dbReference type="OMA" id="QCPDHAG"/>
<keyword evidence="5" id="KW-0677">Repeat</keyword>
<organism evidence="13 14">
    <name type="scientific">Latimeria chalumnae</name>
    <name type="common">Coelacanth</name>
    <dbReference type="NCBI Taxonomy" id="7897"/>
    <lineage>
        <taxon>Eukaryota</taxon>
        <taxon>Metazoa</taxon>
        <taxon>Chordata</taxon>
        <taxon>Craniata</taxon>
        <taxon>Vertebrata</taxon>
        <taxon>Euteleostomi</taxon>
        <taxon>Coelacanthiformes</taxon>
        <taxon>Coelacanthidae</taxon>
        <taxon>Latimeria</taxon>
    </lineage>
</organism>
<evidence type="ECO:0000256" key="8">
    <source>
        <dbReference type="ARBA" id="ARBA00049658"/>
    </source>
</evidence>
<keyword evidence="6 10" id="KW-1133">Transmembrane helix</keyword>
<dbReference type="Pfam" id="PF01462">
    <property type="entry name" value="LRRNT"/>
    <property type="match status" value="1"/>
</dbReference>
<dbReference type="HOGENOM" id="CLU_064640_0_0_1"/>
<dbReference type="SMART" id="SM00369">
    <property type="entry name" value="LRR_TYP"/>
    <property type="match status" value="3"/>
</dbReference>
<evidence type="ECO:0000256" key="3">
    <source>
        <dbReference type="ARBA" id="ARBA00022692"/>
    </source>
</evidence>
<evidence type="ECO:0000256" key="2">
    <source>
        <dbReference type="ARBA" id="ARBA00022614"/>
    </source>
</evidence>
<dbReference type="InterPro" id="IPR050541">
    <property type="entry name" value="LRR_TM_domain-containing"/>
</dbReference>
<protein>
    <recommendedName>
        <fullName evidence="9">Leucine-rich repeat-containing protein 3</fullName>
    </recommendedName>
</protein>
<reference evidence="13" key="2">
    <citation type="submission" date="2025-08" db="UniProtKB">
        <authorList>
            <consortium name="Ensembl"/>
        </authorList>
    </citation>
    <scope>IDENTIFICATION</scope>
</reference>
<evidence type="ECO:0000313" key="14">
    <source>
        <dbReference type="Proteomes" id="UP000008672"/>
    </source>
</evidence>
<dbReference type="InterPro" id="IPR001611">
    <property type="entry name" value="Leu-rich_rpt"/>
</dbReference>
<evidence type="ECO:0000256" key="6">
    <source>
        <dbReference type="ARBA" id="ARBA00022989"/>
    </source>
</evidence>
<evidence type="ECO:0000256" key="5">
    <source>
        <dbReference type="ARBA" id="ARBA00022737"/>
    </source>
</evidence>
<feature type="signal peptide" evidence="11">
    <location>
        <begin position="1"/>
        <end position="40"/>
    </location>
</feature>
<comment type="subcellular location">
    <subcellularLocation>
        <location evidence="1">Membrane</location>
        <topology evidence="1">Single-pass membrane protein</topology>
    </subcellularLocation>
</comment>
<keyword evidence="3 10" id="KW-0812">Transmembrane</keyword>
<dbReference type="AlphaFoldDB" id="H3B6G0"/>
<keyword evidence="4 11" id="KW-0732">Signal</keyword>
<keyword evidence="7 10" id="KW-0472">Membrane</keyword>
<feature type="domain" description="LRRNT" evidence="12">
    <location>
        <begin position="33"/>
        <end position="69"/>
    </location>
</feature>
<dbReference type="FunCoup" id="H3B6G0">
    <property type="interactions" value="562"/>
</dbReference>
<reference evidence="13" key="3">
    <citation type="submission" date="2025-09" db="UniProtKB">
        <authorList>
            <consortium name="Ensembl"/>
        </authorList>
    </citation>
    <scope>IDENTIFICATION</scope>
</reference>
<evidence type="ECO:0000313" key="13">
    <source>
        <dbReference type="Ensembl" id="ENSLACP00000017481.1"/>
    </source>
</evidence>
<reference evidence="14" key="1">
    <citation type="submission" date="2011-08" db="EMBL/GenBank/DDBJ databases">
        <title>The draft genome of Latimeria chalumnae.</title>
        <authorList>
            <person name="Di Palma F."/>
            <person name="Alfoldi J."/>
            <person name="Johnson J."/>
            <person name="Berlin A."/>
            <person name="Gnerre S."/>
            <person name="Jaffe D."/>
            <person name="MacCallum I."/>
            <person name="Young S."/>
            <person name="Walker B.J."/>
            <person name="Lander E."/>
            <person name="Lindblad-Toh K."/>
        </authorList>
    </citation>
    <scope>NUCLEOTIDE SEQUENCE [LARGE SCALE GENOMIC DNA]</scope>
    <source>
        <strain evidence="14">Wild caught</strain>
    </source>
</reference>
<feature type="transmembrane region" description="Helical" evidence="10">
    <location>
        <begin position="206"/>
        <end position="227"/>
    </location>
</feature>
<gene>
    <name evidence="13" type="primary">LRRC3</name>
</gene>
<dbReference type="Pfam" id="PF13855">
    <property type="entry name" value="LRR_8"/>
    <property type="match status" value="1"/>
</dbReference>
<dbReference type="PANTHER" id="PTHR24369:SF170">
    <property type="entry name" value="LEUCINE-RICH REPEAT-CONTAINING PROTEIN 3"/>
    <property type="match status" value="1"/>
</dbReference>
<keyword evidence="2" id="KW-0433">Leucine-rich repeat</keyword>
<evidence type="ECO:0000256" key="10">
    <source>
        <dbReference type="SAM" id="Phobius"/>
    </source>
</evidence>
<dbReference type="SUPFAM" id="SSF52058">
    <property type="entry name" value="L domain-like"/>
    <property type="match status" value="1"/>
</dbReference>
<dbReference type="InterPro" id="IPR000372">
    <property type="entry name" value="LRRNT"/>
</dbReference>
<dbReference type="FunFam" id="3.80.10.10:FF:000069">
    <property type="entry name" value="leucine-rich repeat-containing protein 3B"/>
    <property type="match status" value="1"/>
</dbReference>
<dbReference type="GO" id="GO:0005886">
    <property type="term" value="C:plasma membrane"/>
    <property type="evidence" value="ECO:0007669"/>
    <property type="project" value="TreeGrafter"/>
</dbReference>
<dbReference type="SMART" id="SM00013">
    <property type="entry name" value="LRRNT"/>
    <property type="match status" value="1"/>
</dbReference>
<dbReference type="STRING" id="7897.ENSLACP00000017481"/>
<keyword evidence="14" id="KW-1185">Reference proteome</keyword>
<evidence type="ECO:0000256" key="11">
    <source>
        <dbReference type="SAM" id="SignalP"/>
    </source>
</evidence>
<dbReference type="Ensembl" id="ENSLACT00000017609.1">
    <property type="protein sequence ID" value="ENSLACP00000017481.1"/>
    <property type="gene ID" value="ENSLACG00000015394.1"/>
</dbReference>
<evidence type="ECO:0000256" key="4">
    <source>
        <dbReference type="ARBA" id="ARBA00022729"/>
    </source>
</evidence>
<dbReference type="Gene3D" id="3.80.10.10">
    <property type="entry name" value="Ribonuclease Inhibitor"/>
    <property type="match status" value="1"/>
</dbReference>
<evidence type="ECO:0000256" key="9">
    <source>
        <dbReference type="ARBA" id="ARBA00049749"/>
    </source>
</evidence>
<dbReference type="InterPro" id="IPR003591">
    <property type="entry name" value="Leu-rich_rpt_typical-subtyp"/>
</dbReference>
<dbReference type="EMBL" id="AFYH01078772">
    <property type="status" value="NOT_ANNOTATED_CDS"/>
    <property type="molecule type" value="Genomic_DNA"/>
</dbReference>
<dbReference type="InterPro" id="IPR032675">
    <property type="entry name" value="LRR_dom_sf"/>
</dbReference>
<dbReference type="InParanoid" id="H3B6G0"/>
<accession>H3B6G0</accession>
<comment type="similarity">
    <text evidence="8">Belongs to the LRRC3 family.</text>
</comment>
<evidence type="ECO:0000259" key="12">
    <source>
        <dbReference type="SMART" id="SM00013"/>
    </source>
</evidence>
<dbReference type="GeneTree" id="ENSGT00940000154360"/>